<keyword evidence="3" id="KW-0472">Membrane</keyword>
<dbReference type="InterPro" id="IPR032867">
    <property type="entry name" value="DYW_dom"/>
</dbReference>
<feature type="domain" description="DYW" evidence="4">
    <location>
        <begin position="2"/>
        <end position="54"/>
    </location>
</feature>
<dbReference type="GO" id="GO:0005524">
    <property type="term" value="F:ATP binding"/>
    <property type="evidence" value="ECO:0007669"/>
    <property type="project" value="InterPro"/>
</dbReference>
<evidence type="ECO:0000256" key="1">
    <source>
        <dbReference type="ARBA" id="ARBA00022692"/>
    </source>
</evidence>
<comment type="caution">
    <text evidence="5">The sequence shown here is derived from an EMBL/GenBank/DDBJ whole genome shotgun (WGS) entry which is preliminary data.</text>
</comment>
<dbReference type="InterPro" id="IPR036640">
    <property type="entry name" value="ABC1_TM_sf"/>
</dbReference>
<evidence type="ECO:0000256" key="3">
    <source>
        <dbReference type="ARBA" id="ARBA00023136"/>
    </source>
</evidence>
<accession>A0A835IDJ1</accession>
<keyword evidence="2" id="KW-1133">Transmembrane helix</keyword>
<reference evidence="5 6" key="1">
    <citation type="submission" date="2020-10" db="EMBL/GenBank/DDBJ databases">
        <title>The Coptis chinensis genome and diversification of protoberbering-type alkaloids.</title>
        <authorList>
            <person name="Wang B."/>
            <person name="Shu S."/>
            <person name="Song C."/>
            <person name="Liu Y."/>
        </authorList>
    </citation>
    <scope>NUCLEOTIDE SEQUENCE [LARGE SCALE GENOMIC DNA]</scope>
    <source>
        <strain evidence="5">HL-2020</strain>
        <tissue evidence="5">Leaf</tissue>
    </source>
</reference>
<dbReference type="AlphaFoldDB" id="A0A835IDJ1"/>
<keyword evidence="1" id="KW-0812">Transmembrane</keyword>
<dbReference type="Pfam" id="PF14432">
    <property type="entry name" value="DYW_deaminase"/>
    <property type="match status" value="1"/>
</dbReference>
<gene>
    <name evidence="5" type="ORF">IFM89_027944</name>
</gene>
<evidence type="ECO:0000313" key="5">
    <source>
        <dbReference type="EMBL" id="KAF9616005.1"/>
    </source>
</evidence>
<evidence type="ECO:0000313" key="6">
    <source>
        <dbReference type="Proteomes" id="UP000631114"/>
    </source>
</evidence>
<sequence>MLLMRHSEIGLISSPPGTRILVFKNLRICGDCNNAIKCISNIERWEIIVRDTTREAGGVAQQAIGSIRTVFSFVSKGNLAAKYADLLEKSVSLELSLGSLRWQRGGSVLFYGRLPENDLTGMAKQVLEGLKYMHALPHYARRH</sequence>
<protein>
    <recommendedName>
        <fullName evidence="4">DYW domain-containing protein</fullName>
    </recommendedName>
</protein>
<evidence type="ECO:0000256" key="2">
    <source>
        <dbReference type="ARBA" id="ARBA00022989"/>
    </source>
</evidence>
<dbReference type="GO" id="GO:0008270">
    <property type="term" value="F:zinc ion binding"/>
    <property type="evidence" value="ECO:0007669"/>
    <property type="project" value="InterPro"/>
</dbReference>
<evidence type="ECO:0000259" key="4">
    <source>
        <dbReference type="Pfam" id="PF14432"/>
    </source>
</evidence>
<dbReference type="EMBL" id="JADFTS010000003">
    <property type="protein sequence ID" value="KAF9616005.1"/>
    <property type="molecule type" value="Genomic_DNA"/>
</dbReference>
<organism evidence="5 6">
    <name type="scientific">Coptis chinensis</name>
    <dbReference type="NCBI Taxonomy" id="261450"/>
    <lineage>
        <taxon>Eukaryota</taxon>
        <taxon>Viridiplantae</taxon>
        <taxon>Streptophyta</taxon>
        <taxon>Embryophyta</taxon>
        <taxon>Tracheophyta</taxon>
        <taxon>Spermatophyta</taxon>
        <taxon>Magnoliopsida</taxon>
        <taxon>Ranunculales</taxon>
        <taxon>Ranunculaceae</taxon>
        <taxon>Coptidoideae</taxon>
        <taxon>Coptis</taxon>
    </lineage>
</organism>
<proteinExistence type="predicted"/>
<name>A0A835IDJ1_9MAGN</name>
<keyword evidence="6" id="KW-1185">Reference proteome</keyword>
<dbReference type="Gene3D" id="1.20.1560.10">
    <property type="entry name" value="ABC transporter type 1, transmembrane domain"/>
    <property type="match status" value="1"/>
</dbReference>
<dbReference type="Proteomes" id="UP000631114">
    <property type="component" value="Unassembled WGS sequence"/>
</dbReference>
<dbReference type="GO" id="GO:0016020">
    <property type="term" value="C:membrane"/>
    <property type="evidence" value="ECO:0007669"/>
    <property type="project" value="InterPro"/>
</dbReference>